<comment type="caution">
    <text evidence="6">The sequence shown here is derived from an EMBL/GenBank/DDBJ whole genome shotgun (WGS) entry which is preliminary data.</text>
</comment>
<evidence type="ECO:0000256" key="1">
    <source>
        <dbReference type="ARBA" id="ARBA00004141"/>
    </source>
</evidence>
<evidence type="ECO:0000256" key="2">
    <source>
        <dbReference type="ARBA" id="ARBA00022692"/>
    </source>
</evidence>
<feature type="transmembrane region" description="Helical" evidence="5">
    <location>
        <begin position="98"/>
        <end position="118"/>
    </location>
</feature>
<keyword evidence="2 5" id="KW-0812">Transmembrane</keyword>
<evidence type="ECO:0000313" key="6">
    <source>
        <dbReference type="EMBL" id="MBJ6360040.1"/>
    </source>
</evidence>
<organism evidence="6 7">
    <name type="scientific">Paenibacillus roseus</name>
    <dbReference type="NCBI Taxonomy" id="2798579"/>
    <lineage>
        <taxon>Bacteria</taxon>
        <taxon>Bacillati</taxon>
        <taxon>Bacillota</taxon>
        <taxon>Bacilli</taxon>
        <taxon>Bacillales</taxon>
        <taxon>Paenibacillaceae</taxon>
        <taxon>Paenibacillus</taxon>
    </lineage>
</organism>
<dbReference type="Proteomes" id="UP000640274">
    <property type="component" value="Unassembled WGS sequence"/>
</dbReference>
<dbReference type="InterPro" id="IPR032808">
    <property type="entry name" value="DoxX"/>
</dbReference>
<gene>
    <name evidence="6" type="ORF">JFN88_01730</name>
</gene>
<keyword evidence="4 5" id="KW-0472">Membrane</keyword>
<feature type="transmembrane region" description="Helical" evidence="5">
    <location>
        <begin position="44"/>
        <end position="61"/>
    </location>
</feature>
<comment type="subcellular location">
    <subcellularLocation>
        <location evidence="1">Membrane</location>
        <topology evidence="1">Multi-pass membrane protein</topology>
    </subcellularLocation>
</comment>
<proteinExistence type="predicted"/>
<dbReference type="Pfam" id="PF13564">
    <property type="entry name" value="DoxX_2"/>
    <property type="match status" value="1"/>
</dbReference>
<name>A0A934MJL2_9BACL</name>
<reference evidence="6" key="1">
    <citation type="submission" date="2020-12" db="EMBL/GenBank/DDBJ databases">
        <authorList>
            <person name="Huq M.A."/>
        </authorList>
    </citation>
    <scope>NUCLEOTIDE SEQUENCE</scope>
    <source>
        <strain evidence="6">MAHUQ-46</strain>
    </source>
</reference>
<evidence type="ECO:0000313" key="7">
    <source>
        <dbReference type="Proteomes" id="UP000640274"/>
    </source>
</evidence>
<sequence>MITALWVVQILLAFVFFTVGAMKLFRENKAKEIMLWARDVSKSYLIFVGWIEILGAIGLILPQALGILPVLTLLSAIGIMMIMILAAMLHARRKEKGVGINIFFLILALFVVIGHMLIN</sequence>
<feature type="transmembrane region" description="Helical" evidence="5">
    <location>
        <begin position="67"/>
        <end position="86"/>
    </location>
</feature>
<accession>A0A934MJL2</accession>
<dbReference type="EMBL" id="JAELUP010000004">
    <property type="protein sequence ID" value="MBJ6360040.1"/>
    <property type="molecule type" value="Genomic_DNA"/>
</dbReference>
<keyword evidence="7" id="KW-1185">Reference proteome</keyword>
<protein>
    <submittedName>
        <fullName evidence="6">DoxX family protein</fullName>
    </submittedName>
</protein>
<keyword evidence="3 5" id="KW-1133">Transmembrane helix</keyword>
<feature type="transmembrane region" description="Helical" evidence="5">
    <location>
        <begin position="6"/>
        <end position="24"/>
    </location>
</feature>
<evidence type="ECO:0000256" key="5">
    <source>
        <dbReference type="SAM" id="Phobius"/>
    </source>
</evidence>
<evidence type="ECO:0000256" key="4">
    <source>
        <dbReference type="ARBA" id="ARBA00023136"/>
    </source>
</evidence>
<dbReference type="AlphaFoldDB" id="A0A934MJL2"/>
<dbReference type="GO" id="GO:0016020">
    <property type="term" value="C:membrane"/>
    <property type="evidence" value="ECO:0007669"/>
    <property type="project" value="UniProtKB-SubCell"/>
</dbReference>
<dbReference type="RefSeq" id="WP_199017567.1">
    <property type="nucleotide sequence ID" value="NZ_JAELUP010000004.1"/>
</dbReference>
<evidence type="ECO:0000256" key="3">
    <source>
        <dbReference type="ARBA" id="ARBA00022989"/>
    </source>
</evidence>